<evidence type="ECO:0000313" key="2">
    <source>
        <dbReference type="EMBL" id="SMY27824.1"/>
    </source>
</evidence>
<feature type="compositionally biased region" description="Basic and acidic residues" evidence="1">
    <location>
        <begin position="1065"/>
        <end position="1075"/>
    </location>
</feature>
<feature type="compositionally biased region" description="Polar residues" evidence="1">
    <location>
        <begin position="741"/>
        <end position="753"/>
    </location>
</feature>
<gene>
    <name evidence="2" type="ORF">ZT1A5_G9269</name>
</gene>
<feature type="compositionally biased region" description="Low complexity" evidence="1">
    <location>
        <begin position="553"/>
        <end position="569"/>
    </location>
</feature>
<sequence length="1117" mass="120278">MATVDRIVECITSYHDPFSRSDSWQDAYCHPTEHVLRASKSFAARSFRSRPSVASIRITSTRSNNENLSVGNNASDFLRQQLSLADAPTSSVVLGEIAPNNQLLRSAPFASSKYGPSPTPSMKRKKAEAIVKAHGSPQHLRVTAGGRIVPSEQSPLCHPRYGYSAINLNGGLIKFAPNSQAGNPQWTKATEDGFVAQDINGNLCQIVHGTVLPLTEVDGAMRLYMPAPNLNVTQRPSPGLVNTSAPTNGSITQPREAAQSKAVNALEPSISSQITALELEYTKLDLELKELDKTEVRNGRMMSKFAKDTLVARRRELVVNMDRLRKAVKELKSQPPPNAPTSPRAMAGRPTVSPPRNNRLPQFLQAHHTNNPSLSHGYAGFPVAPPPAFGGHYGSSMPLSPEDAYAGHAWAALPPGLFIPPPTYDGAMASSFPIGQPQMSVTAMPANPNIPQSDGARSMVDSLIGSPNGRSRALSIKVPEASKPTMNTKSNLNPMSPEYRPGFDSTKTSANVGAVAKDNSKTADVGTLPAVHQLEPVSQRSHKAANASTDTISPSKKNNHVHSSSISSVETANFFPNNTREYSTRPHAYPVRLDQSDSKENNDPDQDKSYSPQIASFQATPAPPGTPILPPDALPEKIDGYREAHNVSPKHKREWLFVQEHPEQPECQPLPSSSPVKSRVCQDDICVASSPLDTIDFADKPREWIEGYQAGLQRRPVGADRMGQFLDGYCSGLLKSKPEVPTSTGPFTGSPIKTHSRRPSPALHHRTSNHFRSADQETVQARPPFENAMKSMDTLKQAVFAPQNENAVLTPAPGGPHIDGVSNNLGAWAKTHGGAAPSTDPLASFPFPQRTSSVVKQQRIMSEDSTRQEMGKFQDPRRVTDLSGPYLGPRSMDRFINYQPTSPALSTTSIASGSTAGPETHAHRISSLTSIDSNLSRGQWHGHRIITPQEWKSSSSVAHAAGLATGYFAHAQFDGTNDCIPNYPGPELIGTGPPQPQRVTSITSDGAVPKCAQPTTGRFREGSLDGVEPPMSPPLPATSPNGTPNRVMSRKQGSSPSKSSSPAKAKFEHIAEKVGIKVSGSHGGSRTNDGTFEPGSPPGKRRWRAVWRKGGARDESA</sequence>
<dbReference type="Proteomes" id="UP000215453">
    <property type="component" value="Chromosome 9"/>
</dbReference>
<feature type="region of interest" description="Disordered" evidence="1">
    <location>
        <begin position="851"/>
        <end position="872"/>
    </location>
</feature>
<feature type="region of interest" description="Disordered" evidence="1">
    <location>
        <begin position="740"/>
        <end position="777"/>
    </location>
</feature>
<dbReference type="EMBL" id="LT882684">
    <property type="protein sequence ID" value="SMY27824.1"/>
    <property type="molecule type" value="Genomic_DNA"/>
</dbReference>
<evidence type="ECO:0000256" key="1">
    <source>
        <dbReference type="SAM" id="MobiDB-lite"/>
    </source>
</evidence>
<feature type="region of interest" description="Disordered" evidence="1">
    <location>
        <begin position="534"/>
        <end position="611"/>
    </location>
</feature>
<feature type="compositionally biased region" description="Polar residues" evidence="1">
    <location>
        <begin position="851"/>
        <end position="860"/>
    </location>
</feature>
<feature type="compositionally biased region" description="Polar residues" evidence="1">
    <location>
        <begin position="570"/>
        <end position="581"/>
    </location>
</feature>
<feature type="region of interest" description="Disordered" evidence="1">
    <location>
        <begin position="331"/>
        <end position="357"/>
    </location>
</feature>
<feature type="region of interest" description="Disordered" evidence="1">
    <location>
        <begin position="234"/>
        <end position="253"/>
    </location>
</feature>
<accession>A0A1Y6LTU3</accession>
<feature type="region of interest" description="Disordered" evidence="1">
    <location>
        <begin position="992"/>
        <end position="1117"/>
    </location>
</feature>
<name>A0A1Y6LTU3_ZYMTR</name>
<feature type="compositionally biased region" description="Pro residues" evidence="1">
    <location>
        <begin position="621"/>
        <end position="633"/>
    </location>
</feature>
<feature type="compositionally biased region" description="Basic residues" evidence="1">
    <location>
        <begin position="754"/>
        <end position="769"/>
    </location>
</feature>
<feature type="region of interest" description="Disordered" evidence="1">
    <location>
        <begin position="616"/>
        <end position="635"/>
    </location>
</feature>
<feature type="compositionally biased region" description="Basic and acidic residues" evidence="1">
    <location>
        <begin position="594"/>
        <end position="608"/>
    </location>
</feature>
<feature type="compositionally biased region" description="Basic and acidic residues" evidence="1">
    <location>
        <begin position="861"/>
        <end position="872"/>
    </location>
</feature>
<dbReference type="AlphaFoldDB" id="A0A1Y6LTU3"/>
<protein>
    <submittedName>
        <fullName evidence="2">Uncharacterized protein</fullName>
    </submittedName>
</protein>
<organism evidence="2 3">
    <name type="scientific">Zymoseptoria tritici ST99CH_1A5</name>
    <dbReference type="NCBI Taxonomy" id="1276529"/>
    <lineage>
        <taxon>Eukaryota</taxon>
        <taxon>Fungi</taxon>
        <taxon>Dikarya</taxon>
        <taxon>Ascomycota</taxon>
        <taxon>Pezizomycotina</taxon>
        <taxon>Dothideomycetes</taxon>
        <taxon>Dothideomycetidae</taxon>
        <taxon>Mycosphaerellales</taxon>
        <taxon>Mycosphaerellaceae</taxon>
        <taxon>Zymoseptoria</taxon>
    </lineage>
</organism>
<proteinExistence type="predicted"/>
<evidence type="ECO:0000313" key="3">
    <source>
        <dbReference type="Proteomes" id="UP000215453"/>
    </source>
</evidence>
<reference evidence="2 3" key="1">
    <citation type="submission" date="2016-10" db="EMBL/GenBank/DDBJ databases">
        <authorList>
            <person name="Varghese N."/>
        </authorList>
    </citation>
    <scope>NUCLEOTIDE SEQUENCE [LARGE SCALE GENOMIC DNA]</scope>
</reference>
<feature type="compositionally biased region" description="Low complexity" evidence="1">
    <location>
        <begin position="1054"/>
        <end position="1064"/>
    </location>
</feature>